<accession>A0A1N7FS13</accession>
<dbReference type="AlphaFoldDB" id="A0A1N7FS13"/>
<protein>
    <submittedName>
        <fullName evidence="1">Uncharacterized protein</fullName>
    </submittedName>
</protein>
<evidence type="ECO:0000313" key="1">
    <source>
        <dbReference type="EMBL" id="SIS03064.1"/>
    </source>
</evidence>
<dbReference type="EMBL" id="FTNF01000046">
    <property type="protein sequence ID" value="SIS03064.1"/>
    <property type="molecule type" value="Genomic_DNA"/>
</dbReference>
<dbReference type="STRING" id="1198245.SAMN05444858_1465"/>
<name>A0A1N7FS13_9ACTN</name>
<sequence>MTDKDLAERIRRARGRDQTPGRIGKHAVLIDTVRLPAGVVTTVHRVLDGQVTVLRASADSFRDDIAEVLLDVPPVAAGSIQPTSVSLPGVRLDHALVLGPGVGSNRDPELNERTVTVVAVHHGEILAGEAEKDFHRAISSRGTGLGHHLNDWNRHPVLRADARLLDDWPGGVMRPSRKPYPWHAERILSRVVSNGPADVRFEIRSTGGHNLVLQRQWDRAVGTLTFPDGASTPVDQPRHDLWASLSPIFLGEDASTLVTVTAGMPEADVLEMRYQTHDRGWASLPVMEGLDSCVARLDGQILRTPGNWAVFTSRSDAAIQAKCTDDGHLWLETPDPAAKRSQGRLVTVEEAATLLHILAREDRSAMADLPGVKTVPWD</sequence>
<dbReference type="RefSeq" id="WP_139338241.1">
    <property type="nucleotide sequence ID" value="NZ_FTNF01000046.1"/>
</dbReference>
<gene>
    <name evidence="1" type="ORF">SAMN05444858_1465</name>
</gene>
<evidence type="ECO:0000313" key="2">
    <source>
        <dbReference type="Proteomes" id="UP000186004"/>
    </source>
</evidence>
<dbReference type="OrthoDB" id="5515732at2"/>
<dbReference type="Proteomes" id="UP000186004">
    <property type="component" value="Unassembled WGS sequence"/>
</dbReference>
<keyword evidence="2" id="KW-1185">Reference proteome</keyword>
<organism evidence="1 2">
    <name type="scientific">Micromonospora avicenniae</name>
    <dbReference type="NCBI Taxonomy" id="1198245"/>
    <lineage>
        <taxon>Bacteria</taxon>
        <taxon>Bacillati</taxon>
        <taxon>Actinomycetota</taxon>
        <taxon>Actinomycetes</taxon>
        <taxon>Micromonosporales</taxon>
        <taxon>Micromonosporaceae</taxon>
        <taxon>Micromonospora</taxon>
    </lineage>
</organism>
<proteinExistence type="predicted"/>
<reference evidence="1 2" key="1">
    <citation type="submission" date="2017-01" db="EMBL/GenBank/DDBJ databases">
        <authorList>
            <person name="Mah S.A."/>
            <person name="Swanson W.J."/>
            <person name="Moy G.W."/>
            <person name="Vacquier V.D."/>
        </authorList>
    </citation>
    <scope>NUCLEOTIDE SEQUENCE [LARGE SCALE GENOMIC DNA]</scope>
    <source>
        <strain evidence="1 2">DSM 45758</strain>
    </source>
</reference>